<dbReference type="NCBIfam" id="TIGR03086">
    <property type="entry name" value="TIGR03086 family metal-binding protein"/>
    <property type="match status" value="1"/>
</dbReference>
<dbReference type="InterPro" id="IPR024344">
    <property type="entry name" value="MDMPI_metal-binding"/>
</dbReference>
<dbReference type="InterPro" id="IPR017520">
    <property type="entry name" value="CHP03086"/>
</dbReference>
<dbReference type="Proteomes" id="UP000306740">
    <property type="component" value="Unassembled WGS sequence"/>
</dbReference>
<dbReference type="EMBL" id="VDFR01000034">
    <property type="protein sequence ID" value="TNC48646.1"/>
    <property type="molecule type" value="Genomic_DNA"/>
</dbReference>
<sequence length="183" mass="20054">MRDETPADRYARLRERFGAMLAAVPDDGWQRPTPCEDWTVHELVQHVVDTQGLFESMVGRAIPPGPTDDLPAAYDHATGVVLADLRDPDAAATPYDSPIFGPTTFEAMADGFLSFDFIVHGWDLAHAIGVDDTIPDADVAWVRRRTDELGDLMRTIGQIGAEVEVGPDASPTERLVAFLGRRP</sequence>
<dbReference type="RefSeq" id="WP_139105595.1">
    <property type="nucleotide sequence ID" value="NZ_VDFR01000034.1"/>
</dbReference>
<comment type="caution">
    <text evidence="2">The sequence shown here is derived from an EMBL/GenBank/DDBJ whole genome shotgun (WGS) entry which is preliminary data.</text>
</comment>
<evidence type="ECO:0000313" key="3">
    <source>
        <dbReference type="EMBL" id="TNC48646.1"/>
    </source>
</evidence>
<dbReference type="Pfam" id="PF11716">
    <property type="entry name" value="MDMPI_N"/>
    <property type="match status" value="1"/>
</dbReference>
<protein>
    <submittedName>
        <fullName evidence="2">TIGR03086 family protein</fullName>
    </submittedName>
</protein>
<evidence type="ECO:0000313" key="2">
    <source>
        <dbReference type="EMBL" id="TNC43573.1"/>
    </source>
</evidence>
<evidence type="ECO:0000313" key="4">
    <source>
        <dbReference type="Proteomes" id="UP000306740"/>
    </source>
</evidence>
<proteinExistence type="predicted"/>
<accession>A0A5C4MKQ9</accession>
<gene>
    <name evidence="3" type="ORF">FHE65_07015</name>
    <name evidence="2" type="ORF">FHE65_18080</name>
</gene>
<dbReference type="SUPFAM" id="SSF109854">
    <property type="entry name" value="DinB/YfiT-like putative metalloenzymes"/>
    <property type="match status" value="1"/>
</dbReference>
<dbReference type="GO" id="GO:0046872">
    <property type="term" value="F:metal ion binding"/>
    <property type="evidence" value="ECO:0007669"/>
    <property type="project" value="InterPro"/>
</dbReference>
<dbReference type="EMBL" id="VDFR01000080">
    <property type="protein sequence ID" value="TNC43573.1"/>
    <property type="molecule type" value="Genomic_DNA"/>
</dbReference>
<dbReference type="OrthoDB" id="5185819at2"/>
<feature type="domain" description="Mycothiol-dependent maleylpyruvate isomerase metal-binding" evidence="1">
    <location>
        <begin position="11"/>
        <end position="83"/>
    </location>
</feature>
<dbReference type="AlphaFoldDB" id="A0A5C4MKQ9"/>
<dbReference type="InterPro" id="IPR034660">
    <property type="entry name" value="DinB/YfiT-like"/>
</dbReference>
<evidence type="ECO:0000259" key="1">
    <source>
        <dbReference type="Pfam" id="PF11716"/>
    </source>
</evidence>
<name>A0A5C4MKQ9_9ACTN</name>
<dbReference type="Gene3D" id="1.20.120.450">
    <property type="entry name" value="dinb family like domain"/>
    <property type="match status" value="1"/>
</dbReference>
<dbReference type="InterPro" id="IPR017517">
    <property type="entry name" value="Maleyloyr_isom"/>
</dbReference>
<organism evidence="2 4">
    <name type="scientific">Mumia zhuanghuii</name>
    <dbReference type="NCBI Taxonomy" id="2585211"/>
    <lineage>
        <taxon>Bacteria</taxon>
        <taxon>Bacillati</taxon>
        <taxon>Actinomycetota</taxon>
        <taxon>Actinomycetes</taxon>
        <taxon>Propionibacteriales</taxon>
        <taxon>Nocardioidaceae</taxon>
        <taxon>Mumia</taxon>
    </lineage>
</organism>
<dbReference type="NCBIfam" id="TIGR03083">
    <property type="entry name" value="maleylpyruvate isomerase family mycothiol-dependent enzyme"/>
    <property type="match status" value="1"/>
</dbReference>
<reference evidence="2 4" key="1">
    <citation type="submission" date="2019-05" db="EMBL/GenBank/DDBJ databases">
        <title>Mumia sp. nov., isolated from the intestinal contents of plateau pika (Ochotona curzoniae) in the Qinghai-Tibet plateau of China.</title>
        <authorList>
            <person name="Tian Z."/>
        </authorList>
    </citation>
    <scope>NUCLEOTIDE SEQUENCE [LARGE SCALE GENOMIC DNA]</scope>
    <source>
        <strain evidence="4">527</strain>
        <strain evidence="2">Z527</strain>
    </source>
</reference>